<dbReference type="NCBIfam" id="NF047778">
    <property type="entry name" value="LIC_10450_fam"/>
    <property type="match status" value="1"/>
</dbReference>
<dbReference type="OrthoDB" id="344634at2"/>
<comment type="caution">
    <text evidence="3">The sequence shown here is derived from an EMBL/GenBank/DDBJ whole genome shotgun (WGS) entry which is preliminary data.</text>
</comment>
<feature type="compositionally biased region" description="Polar residues" evidence="1">
    <location>
        <begin position="131"/>
        <end position="152"/>
    </location>
</feature>
<dbReference type="EMBL" id="NPDZ01000006">
    <property type="protein sequence ID" value="PJZ73004.1"/>
    <property type="molecule type" value="Genomic_DNA"/>
</dbReference>
<sequence>MISKKEPEYILVDSIKEIDPNRISLAQLGNKYMDRQGNRFAVRFNKEKRKAELVRITLQKISDALPSQPHRPKTSVKHGVHLDLDKLSNLLKSTKHPAAEWVDSLAEKVIQHKEAITSKKESSDKPGNGDVGTTSEAVPTSPQVKTAANAANSQDLFDLSKVDLNIMDRRPASSNTQAESDVPSFIESDSNPDNEAKFIQDIVKEFNRVRERIESVLNNIRNSKVFEVTGDPSENKNIIGNMNREYDIEFFQKFDKAVNYYKELTSFPRSITYYISKYESSRRQELQSRSTDQDRLSLVIRWEMQEMLSSLAIKLKKMILNTLNALNTKNENHLKQVPYNQQQMFRDARSALLYCSDDITALVISLQKWIENDR</sequence>
<dbReference type="Proteomes" id="UP000231990">
    <property type="component" value="Unassembled WGS sequence"/>
</dbReference>
<evidence type="ECO:0000256" key="1">
    <source>
        <dbReference type="SAM" id="MobiDB-lite"/>
    </source>
</evidence>
<dbReference type="AlphaFoldDB" id="A0A2M9ZLZ4"/>
<name>A0A2M9ZLZ4_9LEPT</name>
<keyword evidence="4" id="KW-1185">Reference proteome</keyword>
<feature type="region of interest" description="Disordered" evidence="1">
    <location>
        <begin position="170"/>
        <end position="190"/>
    </location>
</feature>
<protein>
    <submittedName>
        <fullName evidence="3">Uncharacterized protein</fullName>
    </submittedName>
</protein>
<reference evidence="4 5" key="1">
    <citation type="submission" date="2017-07" db="EMBL/GenBank/DDBJ databases">
        <title>Leptospira spp. isolated from tropical soils.</title>
        <authorList>
            <person name="Thibeaux R."/>
            <person name="Iraola G."/>
            <person name="Ferres I."/>
            <person name="Bierque E."/>
            <person name="Girault D."/>
            <person name="Soupe-Gilbert M.-E."/>
            <person name="Picardeau M."/>
            <person name="Goarant C."/>
        </authorList>
    </citation>
    <scope>NUCLEOTIDE SEQUENCE [LARGE SCALE GENOMIC DNA]</scope>
    <source>
        <strain evidence="3 5">FH1-B-B1</strain>
        <strain evidence="2 4">FH1-B-C1</strain>
    </source>
</reference>
<dbReference type="RefSeq" id="WP_100713762.1">
    <property type="nucleotide sequence ID" value="NZ_NPDY01000007.1"/>
</dbReference>
<feature type="compositionally biased region" description="Basic and acidic residues" evidence="1">
    <location>
        <begin position="114"/>
        <end position="124"/>
    </location>
</feature>
<evidence type="ECO:0000313" key="3">
    <source>
        <dbReference type="EMBL" id="PJZ73004.1"/>
    </source>
</evidence>
<evidence type="ECO:0000313" key="2">
    <source>
        <dbReference type="EMBL" id="PJZ69781.1"/>
    </source>
</evidence>
<dbReference type="Proteomes" id="UP000231962">
    <property type="component" value="Unassembled WGS sequence"/>
</dbReference>
<proteinExistence type="predicted"/>
<accession>A0A2M9ZLZ4</accession>
<gene>
    <name evidence="2" type="ORF">CH360_09340</name>
    <name evidence="3" type="ORF">CH373_10895</name>
</gene>
<organism evidence="3 5">
    <name type="scientific">Leptospira perolatii</name>
    <dbReference type="NCBI Taxonomy" id="2023191"/>
    <lineage>
        <taxon>Bacteria</taxon>
        <taxon>Pseudomonadati</taxon>
        <taxon>Spirochaetota</taxon>
        <taxon>Spirochaetia</taxon>
        <taxon>Leptospirales</taxon>
        <taxon>Leptospiraceae</taxon>
        <taxon>Leptospira</taxon>
    </lineage>
</organism>
<evidence type="ECO:0000313" key="5">
    <source>
        <dbReference type="Proteomes" id="UP000231990"/>
    </source>
</evidence>
<feature type="region of interest" description="Disordered" evidence="1">
    <location>
        <begin position="114"/>
        <end position="152"/>
    </location>
</feature>
<evidence type="ECO:0000313" key="4">
    <source>
        <dbReference type="Proteomes" id="UP000231962"/>
    </source>
</evidence>
<dbReference type="EMBL" id="NPDY01000007">
    <property type="protein sequence ID" value="PJZ69781.1"/>
    <property type="molecule type" value="Genomic_DNA"/>
</dbReference>